<dbReference type="InterPro" id="IPR003615">
    <property type="entry name" value="HNH_nuc"/>
</dbReference>
<dbReference type="EMBL" id="CP003622">
    <property type="protein sequence ID" value="AFZ15545.1"/>
    <property type="molecule type" value="Genomic_DNA"/>
</dbReference>
<feature type="domain" description="HNH nuclease" evidence="1">
    <location>
        <begin position="66"/>
        <end position="109"/>
    </location>
</feature>
<accession>K9W7Y0</accession>
<dbReference type="Proteomes" id="UP000010472">
    <property type="component" value="Plasmid pCRI9333.02"/>
</dbReference>
<evidence type="ECO:0000259" key="1">
    <source>
        <dbReference type="Pfam" id="PF13392"/>
    </source>
</evidence>
<dbReference type="HOGENOM" id="CLU_099810_1_0_3"/>
<proteinExistence type="predicted"/>
<evidence type="ECO:0000313" key="3">
    <source>
        <dbReference type="Proteomes" id="UP000010472"/>
    </source>
</evidence>
<dbReference type="OrthoDB" id="441807at2"/>
<protein>
    <recommendedName>
        <fullName evidence="1">HNH nuclease domain-containing protein</fullName>
    </recommendedName>
</protein>
<dbReference type="Gene3D" id="1.10.10.60">
    <property type="entry name" value="Homeodomain-like"/>
    <property type="match status" value="1"/>
</dbReference>
<evidence type="ECO:0000313" key="2">
    <source>
        <dbReference type="EMBL" id="AFZ15545.1"/>
    </source>
</evidence>
<gene>
    <name evidence="2" type="ORF">Cri9333_4771</name>
</gene>
<dbReference type="InterPro" id="IPR044925">
    <property type="entry name" value="His-Me_finger_sf"/>
</dbReference>
<dbReference type="Gene3D" id="3.90.75.20">
    <property type="match status" value="1"/>
</dbReference>
<dbReference type="Pfam" id="PF13392">
    <property type="entry name" value="HNH_3"/>
    <property type="match status" value="1"/>
</dbReference>
<dbReference type="RefSeq" id="WP_015179976.1">
    <property type="nucleotide sequence ID" value="NC_019734.1"/>
</dbReference>
<reference evidence="2 3" key="1">
    <citation type="submission" date="2012-06" db="EMBL/GenBank/DDBJ databases">
        <title>Finished plasmid 2 of genome of Crinalium epipsammum PCC 9333.</title>
        <authorList>
            <consortium name="US DOE Joint Genome Institute"/>
            <person name="Gugger M."/>
            <person name="Coursin T."/>
            <person name="Rippka R."/>
            <person name="Tandeau De Marsac N."/>
            <person name="Huntemann M."/>
            <person name="Wei C.-L."/>
            <person name="Han J."/>
            <person name="Detter J.C."/>
            <person name="Han C."/>
            <person name="Tapia R."/>
            <person name="Davenport K."/>
            <person name="Daligault H."/>
            <person name="Erkkila T."/>
            <person name="Gu W."/>
            <person name="Munk A.C.C."/>
            <person name="Teshima H."/>
            <person name="Xu Y."/>
            <person name="Chain P."/>
            <person name="Chen A."/>
            <person name="Krypides N."/>
            <person name="Mavromatis K."/>
            <person name="Markowitz V."/>
            <person name="Szeto E."/>
            <person name="Ivanova N."/>
            <person name="Mikhailova N."/>
            <person name="Ovchinnikova G."/>
            <person name="Pagani I."/>
            <person name="Pati A."/>
            <person name="Goodwin L."/>
            <person name="Peters L."/>
            <person name="Pitluck S."/>
            <person name="Woyke T."/>
            <person name="Kerfeld C."/>
        </authorList>
    </citation>
    <scope>NUCLEOTIDE SEQUENCE [LARGE SCALE GENOMIC DNA]</scope>
    <source>
        <strain evidence="2 3">PCC 9333</strain>
        <plasmid evidence="3">Plasmid pCRI9333.02</plasmid>
    </source>
</reference>
<name>K9W7Y0_9CYAN</name>
<keyword evidence="2" id="KW-0614">Plasmid</keyword>
<dbReference type="AlphaFoldDB" id="K9W7Y0"/>
<dbReference type="SUPFAM" id="SSF54060">
    <property type="entry name" value="His-Me finger endonucleases"/>
    <property type="match status" value="1"/>
</dbReference>
<geneLocation type="plasmid" evidence="2 3">
    <name>pCRI9333.02</name>
</geneLocation>
<dbReference type="KEGG" id="cep:Cri9333_4771"/>
<sequence length="175" mass="19767">MDTVSLTISFYDLEQEEQFYLLRRFLAPGIVEINSKTGCHELQKYLDVKGYGRLQAWHDGTKKSLKLHRLAFEFFNETKIPSNLAILHNCDNRKCVNPAHLSTGTLAENIKDCVAKGRNSKGSRNGNNKLNEAQVTAIKRLLDGGMSRVKIAKLYGVYDTTIGNIARGRTWRHVA</sequence>
<keyword evidence="3" id="KW-1185">Reference proteome</keyword>
<organism evidence="2 3">
    <name type="scientific">Crinalium epipsammum PCC 9333</name>
    <dbReference type="NCBI Taxonomy" id="1173022"/>
    <lineage>
        <taxon>Bacteria</taxon>
        <taxon>Bacillati</taxon>
        <taxon>Cyanobacteriota</taxon>
        <taxon>Cyanophyceae</taxon>
        <taxon>Gomontiellales</taxon>
        <taxon>Gomontiellaceae</taxon>
        <taxon>Crinalium</taxon>
    </lineage>
</organism>